<dbReference type="PATRIC" id="fig|656179.3.peg.1908"/>
<keyword evidence="2" id="KW-0472">Membrane</keyword>
<feature type="region of interest" description="Disordered" evidence="1">
    <location>
        <begin position="43"/>
        <end position="100"/>
    </location>
</feature>
<keyword evidence="2" id="KW-0812">Transmembrane</keyword>
<dbReference type="EMBL" id="CP011807">
    <property type="protein sequence ID" value="AKM30206.1"/>
    <property type="molecule type" value="Genomic_DNA"/>
</dbReference>
<dbReference type="KEGG" id="pfg:AB870_08935"/>
<name>A0A0H3WUL9_9BURK</name>
<dbReference type="RefSeq" id="WP_047906101.1">
    <property type="nucleotide sequence ID" value="NZ_CP011807.3"/>
</dbReference>
<protein>
    <submittedName>
        <fullName evidence="3">Uncharacterized protein</fullName>
    </submittedName>
</protein>
<evidence type="ECO:0000313" key="4">
    <source>
        <dbReference type="Proteomes" id="UP000035651"/>
    </source>
</evidence>
<sequence>METALFSLSPVVVYAVVTLVFVMLILVVPAGARWRNAAWPTAMPPLSPHRPGDLLGTPRTPYWRSPSDTQDLRRPSYFATSARRGRRPASFLAPRDQERR</sequence>
<evidence type="ECO:0000313" key="3">
    <source>
        <dbReference type="EMBL" id="AKM30206.1"/>
    </source>
</evidence>
<accession>A0A0H3WUL9</accession>
<keyword evidence="2" id="KW-1133">Transmembrane helix</keyword>
<feature type="transmembrane region" description="Helical" evidence="2">
    <location>
        <begin position="12"/>
        <end position="32"/>
    </location>
</feature>
<reference evidence="3" key="1">
    <citation type="submission" date="2016-06" db="EMBL/GenBank/DDBJ databases">
        <title>Complete Genome Sequence of Pandoraea faecigallinarum DSM-23572.</title>
        <authorList>
            <person name="Yong D."/>
            <person name="Ee R."/>
            <person name="Lim Y.-L."/>
            <person name="Yin W.-F."/>
            <person name="Chan K.-G."/>
        </authorList>
    </citation>
    <scope>NUCLEOTIDE SEQUENCE</scope>
    <source>
        <strain evidence="3">DSM 23572</strain>
    </source>
</reference>
<organism evidence="3 4">
    <name type="scientific">Pandoraea faecigallinarum</name>
    <dbReference type="NCBI Taxonomy" id="656179"/>
    <lineage>
        <taxon>Bacteria</taxon>
        <taxon>Pseudomonadati</taxon>
        <taxon>Pseudomonadota</taxon>
        <taxon>Betaproteobacteria</taxon>
        <taxon>Burkholderiales</taxon>
        <taxon>Burkholderiaceae</taxon>
        <taxon>Pandoraea</taxon>
    </lineage>
</organism>
<dbReference type="STRING" id="656179.AB870_08935"/>
<dbReference type="AlphaFoldDB" id="A0A0H3WUL9"/>
<gene>
    <name evidence="3" type="ORF">AB870_08935</name>
</gene>
<dbReference type="Proteomes" id="UP000035651">
    <property type="component" value="Chromosome"/>
</dbReference>
<keyword evidence="4" id="KW-1185">Reference proteome</keyword>
<evidence type="ECO:0000256" key="2">
    <source>
        <dbReference type="SAM" id="Phobius"/>
    </source>
</evidence>
<dbReference type="OrthoDB" id="8943858at2"/>
<proteinExistence type="predicted"/>
<evidence type="ECO:0000256" key="1">
    <source>
        <dbReference type="SAM" id="MobiDB-lite"/>
    </source>
</evidence>